<feature type="non-terminal residue" evidence="2">
    <location>
        <position position="45"/>
    </location>
</feature>
<evidence type="ECO:0000313" key="2">
    <source>
        <dbReference type="EMBL" id="EPC52469.1"/>
    </source>
</evidence>
<reference evidence="2 3" key="1">
    <citation type="journal article" date="2013" name="PLoS ONE">
        <title>Lactobacillus paracasei comparative genomics: towards species pan-genome definition and exploitation of diversity.</title>
        <authorList>
            <person name="Smokvina T."/>
            <person name="Wels M."/>
            <person name="Polka J."/>
            <person name="Chervaux C."/>
            <person name="Brisse S."/>
            <person name="Boekhorst J."/>
            <person name="van Hylckama Vlieg J.E."/>
            <person name="Siezen R.J."/>
        </authorList>
    </citation>
    <scope>NUCLEOTIDE SEQUENCE [LARGE SCALE GENOMIC DNA]</scope>
    <source>
        <strain evidence="2 3">Lpp123</strain>
    </source>
</reference>
<dbReference type="AlphaFoldDB" id="A0A829GDF2"/>
<comment type="caution">
    <text evidence="2">The sequence shown here is derived from an EMBL/GenBank/DDBJ whole genome shotgun (WGS) entry which is preliminary data.</text>
</comment>
<keyword evidence="1" id="KW-0812">Transmembrane</keyword>
<accession>A0A829GDF2</accession>
<name>A0A829GDF2_LACPA</name>
<feature type="transmembrane region" description="Helical" evidence="1">
    <location>
        <begin position="21"/>
        <end position="42"/>
    </location>
</feature>
<dbReference type="Proteomes" id="UP000014316">
    <property type="component" value="Unassembled WGS sequence"/>
</dbReference>
<protein>
    <submittedName>
        <fullName evidence="2">Antimicrobial peptide ABC transporter permease</fullName>
    </submittedName>
</protein>
<dbReference type="EMBL" id="ANJW01000609">
    <property type="protein sequence ID" value="EPC52469.1"/>
    <property type="molecule type" value="Genomic_DNA"/>
</dbReference>
<gene>
    <name evidence="2" type="ORF">Lpp123_10286</name>
</gene>
<evidence type="ECO:0000313" key="3">
    <source>
        <dbReference type="Proteomes" id="UP000014316"/>
    </source>
</evidence>
<organism evidence="2 3">
    <name type="scientific">Lacticaseibacillus paracasei subsp. paracasei Lpp123</name>
    <dbReference type="NCBI Taxonomy" id="1256201"/>
    <lineage>
        <taxon>Bacteria</taxon>
        <taxon>Bacillati</taxon>
        <taxon>Bacillota</taxon>
        <taxon>Bacilli</taxon>
        <taxon>Lactobacillales</taxon>
        <taxon>Lactobacillaceae</taxon>
        <taxon>Lacticaseibacillus</taxon>
    </lineage>
</organism>
<proteinExistence type="predicted"/>
<sequence>MRITELIRISFRALTANKRRSLLTMLGIVIGITSVVTIMALGNGI</sequence>
<keyword evidence="1" id="KW-1133">Transmembrane helix</keyword>
<keyword evidence="1" id="KW-0472">Membrane</keyword>
<evidence type="ECO:0000256" key="1">
    <source>
        <dbReference type="SAM" id="Phobius"/>
    </source>
</evidence>